<dbReference type="Proteomes" id="UP000588806">
    <property type="component" value="Unassembled WGS sequence"/>
</dbReference>
<accession>A0A7Y3TYP1</accession>
<reference evidence="1 2" key="2">
    <citation type="submission" date="2020-06" db="EMBL/GenBank/DDBJ databases">
        <title>Halomonas songnenensis sp. nov., a moderately halophilic bacterium isolated from saline and alkaline soils.</title>
        <authorList>
            <person name="Jiang J."/>
            <person name="Pan Y."/>
        </authorList>
    </citation>
    <scope>NUCLEOTIDE SEQUENCE [LARGE SCALE GENOMIC DNA]</scope>
    <source>
        <strain evidence="1 2">TBZ9</strain>
    </source>
</reference>
<gene>
    <name evidence="1" type="ORF">HLB35_03495</name>
</gene>
<dbReference type="RefSeq" id="WP_171701486.1">
    <property type="nucleotide sequence ID" value="NZ_JABFHI010000001.1"/>
</dbReference>
<comment type="caution">
    <text evidence="1">The sequence shown here is derived from an EMBL/GenBank/DDBJ whole genome shotgun (WGS) entry which is preliminary data.</text>
</comment>
<dbReference type="Pfam" id="PF10115">
    <property type="entry name" value="HlyU"/>
    <property type="match status" value="1"/>
</dbReference>
<name>A0A7Y3TYP1_9GAMM</name>
<protein>
    <recommendedName>
        <fullName evidence="3">Transcriptional activator HlyU</fullName>
    </recommendedName>
</protein>
<dbReference type="AlphaFoldDB" id="A0A7Y3TYP1"/>
<keyword evidence="2" id="KW-1185">Reference proteome</keyword>
<dbReference type="EMBL" id="JABFHI010000001">
    <property type="protein sequence ID" value="NOG31054.1"/>
    <property type="molecule type" value="Genomic_DNA"/>
</dbReference>
<evidence type="ECO:0008006" key="3">
    <source>
        <dbReference type="Google" id="ProtNLM"/>
    </source>
</evidence>
<proteinExistence type="predicted"/>
<evidence type="ECO:0000313" key="2">
    <source>
        <dbReference type="Proteomes" id="UP000588806"/>
    </source>
</evidence>
<dbReference type="InterPro" id="IPR018772">
    <property type="entry name" value="Transcription_activator_HlyU"/>
</dbReference>
<evidence type="ECO:0000313" key="1">
    <source>
        <dbReference type="EMBL" id="NOG31054.1"/>
    </source>
</evidence>
<reference evidence="1 2" key="1">
    <citation type="submission" date="2020-05" db="EMBL/GenBank/DDBJ databases">
        <authorList>
            <person name="Ruan W."/>
            <person name="Jeon C.O."/>
            <person name="Chun B.H."/>
        </authorList>
    </citation>
    <scope>NUCLEOTIDE SEQUENCE [LARGE SCALE GENOMIC DNA]</scope>
    <source>
        <strain evidence="1 2">TBZ9</strain>
    </source>
</reference>
<organism evidence="1 2">
    <name type="scientific">Vreelandella azerica</name>
    <dbReference type="NCBI Taxonomy" id="2732867"/>
    <lineage>
        <taxon>Bacteria</taxon>
        <taxon>Pseudomonadati</taxon>
        <taxon>Pseudomonadota</taxon>
        <taxon>Gammaproteobacteria</taxon>
        <taxon>Oceanospirillales</taxon>
        <taxon>Halomonadaceae</taxon>
        <taxon>Vreelandella</taxon>
    </lineage>
</organism>
<sequence>MLKKLLSGLFSAGDGEANSRAKAAEAVEYAGYLIISEPDVQGGQYRVSGVIQQRLDEGELREHRFERSDMLPSRDACDEMMVTKAKRYIEEVGDAMFEPDPRQQAADDSSA</sequence>